<dbReference type="Proteomes" id="UP001281614">
    <property type="component" value="Unassembled WGS sequence"/>
</dbReference>
<sequence>MYLLGLSYILAAAVTASALGVYPGSGSDDQQILGGAGPPVLAEEQPAPFTLRKQSKELCDAGSEYWTGVVNVTDDKSIFFCIGPCVVNEDGNSTQSLEYSWIDYANVVVVDQPAGVGFSHITNRSQIPVSLEEGGRDIHKFLRAFTNDVFPEHSGRLLHIAGESMGGHYVTGYTHYIMRLERDLGNSERSATYEPLNIVSAIIVDGYVDNTRQTVGYYDFFCSDWRQDGRKAPLMNSTACDSMAAAVPHCEILGHHCRETYDKEVCFAAAMSCDETVGAPYAADVRPGGWNPYDSRMKCQRPPLCSDFDSDETFEFFNRPWVQDMLGFPNTSFELIDFDTNNRWTEAKNVFLPVTRELTWLLDNTGIRILFINGNNDIIINTPGQIRMLDEQPWKGQASFRAASFSDWHYQQGNLVSPAENVDKSRGGTYKGNDRLSLYTVDEAGHFAPFHQPEAVGAVVRKWFQI</sequence>
<evidence type="ECO:0000256" key="6">
    <source>
        <dbReference type="SAM" id="SignalP"/>
    </source>
</evidence>
<keyword evidence="5" id="KW-0325">Glycoprotein</keyword>
<dbReference type="PANTHER" id="PTHR11802:SF432">
    <property type="entry name" value="Y, PUTATIVE-RELATED"/>
    <property type="match status" value="1"/>
</dbReference>
<evidence type="ECO:0000313" key="7">
    <source>
        <dbReference type="EMBL" id="KAK2735113.1"/>
    </source>
</evidence>
<dbReference type="EMBL" id="VYYT01000445">
    <property type="protein sequence ID" value="KAK2735113.1"/>
    <property type="molecule type" value="Genomic_DNA"/>
</dbReference>
<keyword evidence="3" id="KW-0645">Protease</keyword>
<dbReference type="PRINTS" id="PR00724">
    <property type="entry name" value="CRBOXYPTASEC"/>
</dbReference>
<proteinExistence type="inferred from homology"/>
<dbReference type="Gene3D" id="3.40.50.1820">
    <property type="entry name" value="alpha/beta hydrolase"/>
    <property type="match status" value="1"/>
</dbReference>
<keyword evidence="4" id="KW-0378">Hydrolase</keyword>
<dbReference type="GO" id="GO:0004185">
    <property type="term" value="F:serine-type carboxypeptidase activity"/>
    <property type="evidence" value="ECO:0007669"/>
    <property type="project" value="InterPro"/>
</dbReference>
<protein>
    <submittedName>
        <fullName evidence="7">Carboxypeptidase y</fullName>
    </submittedName>
</protein>
<evidence type="ECO:0000256" key="2">
    <source>
        <dbReference type="ARBA" id="ARBA00022645"/>
    </source>
</evidence>
<dbReference type="PANTHER" id="PTHR11802">
    <property type="entry name" value="SERINE PROTEASE FAMILY S10 SERINE CARBOXYPEPTIDASE"/>
    <property type="match status" value="1"/>
</dbReference>
<dbReference type="Pfam" id="PF00450">
    <property type="entry name" value="Peptidase_S10"/>
    <property type="match status" value="1"/>
</dbReference>
<dbReference type="SUPFAM" id="SSF53474">
    <property type="entry name" value="alpha/beta-Hydrolases"/>
    <property type="match status" value="1"/>
</dbReference>
<dbReference type="InterPro" id="IPR029058">
    <property type="entry name" value="AB_hydrolase_fold"/>
</dbReference>
<dbReference type="GO" id="GO:0000324">
    <property type="term" value="C:fungal-type vacuole"/>
    <property type="evidence" value="ECO:0007669"/>
    <property type="project" value="TreeGrafter"/>
</dbReference>
<keyword evidence="2 7" id="KW-0121">Carboxypeptidase</keyword>
<dbReference type="AlphaFoldDB" id="A0AAD9Y4I6"/>
<comment type="caution">
    <text evidence="7">The sequence shown here is derived from an EMBL/GenBank/DDBJ whole genome shotgun (WGS) entry which is preliminary data.</text>
</comment>
<evidence type="ECO:0000256" key="4">
    <source>
        <dbReference type="ARBA" id="ARBA00022801"/>
    </source>
</evidence>
<feature type="chain" id="PRO_5042054081" evidence="6">
    <location>
        <begin position="19"/>
        <end position="466"/>
    </location>
</feature>
<reference evidence="7" key="1">
    <citation type="submission" date="2023-02" db="EMBL/GenBank/DDBJ databases">
        <title>Colletotrichum kahawae CIFC_Que2 genome sequencing and assembly.</title>
        <authorList>
            <person name="Baroncelli R."/>
        </authorList>
    </citation>
    <scope>NUCLEOTIDE SEQUENCE</scope>
    <source>
        <strain evidence="7">CIFC_Que2</strain>
    </source>
</reference>
<dbReference type="Gene3D" id="1.10.287.410">
    <property type="match status" value="1"/>
</dbReference>
<evidence type="ECO:0000256" key="3">
    <source>
        <dbReference type="ARBA" id="ARBA00022670"/>
    </source>
</evidence>
<dbReference type="GO" id="GO:0006508">
    <property type="term" value="P:proteolysis"/>
    <property type="evidence" value="ECO:0007669"/>
    <property type="project" value="UniProtKB-KW"/>
</dbReference>
<evidence type="ECO:0000256" key="5">
    <source>
        <dbReference type="ARBA" id="ARBA00023180"/>
    </source>
</evidence>
<comment type="similarity">
    <text evidence="1">Belongs to the peptidase S10 family.</text>
</comment>
<keyword evidence="6" id="KW-0732">Signal</keyword>
<evidence type="ECO:0000256" key="1">
    <source>
        <dbReference type="ARBA" id="ARBA00009431"/>
    </source>
</evidence>
<evidence type="ECO:0000313" key="8">
    <source>
        <dbReference type="Proteomes" id="UP001281614"/>
    </source>
</evidence>
<gene>
    <name evidence="7" type="ORF">CKAH01_07897</name>
</gene>
<feature type="signal peptide" evidence="6">
    <location>
        <begin position="1"/>
        <end position="18"/>
    </location>
</feature>
<name>A0AAD9Y4I6_COLKA</name>
<organism evidence="7 8">
    <name type="scientific">Colletotrichum kahawae</name>
    <name type="common">Coffee berry disease fungus</name>
    <dbReference type="NCBI Taxonomy" id="34407"/>
    <lineage>
        <taxon>Eukaryota</taxon>
        <taxon>Fungi</taxon>
        <taxon>Dikarya</taxon>
        <taxon>Ascomycota</taxon>
        <taxon>Pezizomycotina</taxon>
        <taxon>Sordariomycetes</taxon>
        <taxon>Hypocreomycetidae</taxon>
        <taxon>Glomerellales</taxon>
        <taxon>Glomerellaceae</taxon>
        <taxon>Colletotrichum</taxon>
        <taxon>Colletotrichum gloeosporioides species complex</taxon>
    </lineage>
</organism>
<keyword evidence="8" id="KW-1185">Reference proteome</keyword>
<dbReference type="InterPro" id="IPR001563">
    <property type="entry name" value="Peptidase_S10"/>
</dbReference>
<accession>A0AAD9Y4I6</accession>